<feature type="domain" description="Alpha-macroglobulin receptor-binding" evidence="3">
    <location>
        <begin position="135"/>
        <end position="231"/>
    </location>
</feature>
<name>A0A6A7FQK0_9CRUS</name>
<protein>
    <submittedName>
        <fullName evidence="4">TEP isoform 2</fullName>
    </submittedName>
</protein>
<dbReference type="InterPro" id="IPR050473">
    <property type="entry name" value="A2M/Complement_sys"/>
</dbReference>
<accession>A0A6A7FQK0</accession>
<evidence type="ECO:0000256" key="2">
    <source>
        <dbReference type="ARBA" id="ARBA00022966"/>
    </source>
</evidence>
<dbReference type="InterPro" id="IPR009048">
    <property type="entry name" value="A-macroglobulin_rcpt-bd"/>
</dbReference>
<dbReference type="AlphaFoldDB" id="A0A6A7FQK0"/>
<dbReference type="Pfam" id="PF07677">
    <property type="entry name" value="A2M_recep"/>
    <property type="match status" value="1"/>
</dbReference>
<dbReference type="Gene3D" id="2.60.40.690">
    <property type="entry name" value="Alpha-macroglobulin, receptor-binding domain"/>
    <property type="match status" value="1"/>
</dbReference>
<dbReference type="SUPFAM" id="SSF49410">
    <property type="entry name" value="Alpha-macroglobulin receptor domain"/>
    <property type="match status" value="1"/>
</dbReference>
<dbReference type="EMBL" id="IACT01000955">
    <property type="protein sequence ID" value="LAC20325.1"/>
    <property type="molecule type" value="mRNA"/>
</dbReference>
<sequence>MGGFSSTQDTAVGLTALSALSQQQRKASGSNNNQLTVKLVYGERGHRFIINNNNARNPQTLVLPKDTRSIELSSSGDRRAIVQLSYHYNVQVTAPRPAFSLDPQLDRTTDTNKLRLTACTALRVRGNASEAEQSSNMAVMEVALPSGYLVDSDAIYGLYDYPGVKRVEWLRGEEGDGDMDTGLAIYFNGLTSREVCPTITASRVNRVAFQKPTVIKVYDYYDLTRQSRQFYDAAAATLCDICDIGECDSSACEVQILELNRQRQDPEDVGYPATIIETSAAAVLSWNAAFIAATALTATLLHLHMHANK</sequence>
<evidence type="ECO:0000259" key="3">
    <source>
        <dbReference type="SMART" id="SM01361"/>
    </source>
</evidence>
<dbReference type="InterPro" id="IPR036595">
    <property type="entry name" value="A-macroglobulin_rcpt-bd_sf"/>
</dbReference>
<organism evidence="4">
    <name type="scientific">Hirondellea gigas</name>
    <dbReference type="NCBI Taxonomy" id="1518452"/>
    <lineage>
        <taxon>Eukaryota</taxon>
        <taxon>Metazoa</taxon>
        <taxon>Ecdysozoa</taxon>
        <taxon>Arthropoda</taxon>
        <taxon>Crustacea</taxon>
        <taxon>Multicrustacea</taxon>
        <taxon>Malacostraca</taxon>
        <taxon>Eumalacostraca</taxon>
        <taxon>Peracarida</taxon>
        <taxon>Amphipoda</taxon>
        <taxon>Amphilochidea</taxon>
        <taxon>Lysianassida</taxon>
        <taxon>Lysianassidira</taxon>
        <taxon>Lysianassoidea</taxon>
        <taxon>Lysianassidae</taxon>
        <taxon>Hirondellea</taxon>
    </lineage>
</organism>
<evidence type="ECO:0000256" key="1">
    <source>
        <dbReference type="ARBA" id="ARBA00022729"/>
    </source>
</evidence>
<dbReference type="PANTHER" id="PTHR11412">
    <property type="entry name" value="MACROGLOBULIN / COMPLEMENT"/>
    <property type="match status" value="1"/>
</dbReference>
<proteinExistence type="evidence at transcript level"/>
<keyword evidence="1" id="KW-0732">Signal</keyword>
<dbReference type="Gene3D" id="2.60.120.1540">
    <property type="match status" value="1"/>
</dbReference>
<dbReference type="SMART" id="SM01361">
    <property type="entry name" value="A2M_recep"/>
    <property type="match status" value="1"/>
</dbReference>
<evidence type="ECO:0000313" key="4">
    <source>
        <dbReference type="EMBL" id="LAC20325.1"/>
    </source>
</evidence>
<reference evidence="4" key="1">
    <citation type="submission" date="2017-11" db="EMBL/GenBank/DDBJ databases">
        <title>The sensing device of the deep-sea amphipod.</title>
        <authorList>
            <person name="Kobayashi H."/>
            <person name="Nagahama T."/>
            <person name="Arai W."/>
            <person name="Sasagawa Y."/>
            <person name="Umeda M."/>
            <person name="Hayashi T."/>
            <person name="Nikaido I."/>
            <person name="Watanabe H."/>
            <person name="Oguri K."/>
            <person name="Kitazato H."/>
            <person name="Fujioka K."/>
            <person name="Kido Y."/>
            <person name="Takami H."/>
        </authorList>
    </citation>
    <scope>NUCLEOTIDE SEQUENCE</scope>
    <source>
        <tissue evidence="4">Whole body</tissue>
    </source>
</reference>
<dbReference type="GO" id="GO:0005576">
    <property type="term" value="C:extracellular region"/>
    <property type="evidence" value="ECO:0007669"/>
    <property type="project" value="InterPro"/>
</dbReference>
<dbReference type="PANTHER" id="PTHR11412:SF136">
    <property type="entry name" value="CD109 ANTIGEN"/>
    <property type="match status" value="1"/>
</dbReference>
<keyword evidence="2" id="KW-0882">Thioester bond</keyword>